<dbReference type="PANTHER" id="PTHR42811">
    <property type="entry name" value="SERINE ACETYLTRANSFERASE"/>
    <property type="match status" value="1"/>
</dbReference>
<accession>A0A5A7PIA2</accession>
<dbReference type="InterPro" id="IPR011004">
    <property type="entry name" value="Trimer_LpxA-like_sf"/>
</dbReference>
<evidence type="ECO:0000313" key="8">
    <source>
        <dbReference type="EMBL" id="GER32434.1"/>
    </source>
</evidence>
<comment type="pathway">
    <text evidence="1">Amino-acid biosynthesis; L-cysteine biosynthesis; L-cysteine from L-serine: step 1/2.</text>
</comment>
<dbReference type="EMBL" id="BKCP01004605">
    <property type="protein sequence ID" value="GER32434.1"/>
    <property type="molecule type" value="Genomic_DNA"/>
</dbReference>
<keyword evidence="6" id="KW-0012">Acyltransferase</keyword>
<dbReference type="InterPro" id="IPR045304">
    <property type="entry name" value="LbH_SAT"/>
</dbReference>
<keyword evidence="9" id="KW-1185">Reference proteome</keyword>
<comment type="caution">
    <text evidence="8">The sequence shown here is derived from an EMBL/GenBank/DDBJ whole genome shotgun (WGS) entry which is preliminary data.</text>
</comment>
<dbReference type="GO" id="GO:0005737">
    <property type="term" value="C:cytoplasm"/>
    <property type="evidence" value="ECO:0007669"/>
    <property type="project" value="InterPro"/>
</dbReference>
<evidence type="ECO:0000256" key="3">
    <source>
        <dbReference type="ARBA" id="ARBA00013266"/>
    </source>
</evidence>
<dbReference type="EC" id="2.3.1.30" evidence="3"/>
<dbReference type="InterPro" id="IPR053376">
    <property type="entry name" value="Serine_acetyltransferase"/>
</dbReference>
<evidence type="ECO:0000313" key="9">
    <source>
        <dbReference type="Proteomes" id="UP000325081"/>
    </source>
</evidence>
<dbReference type="GO" id="GO:0009001">
    <property type="term" value="F:serine O-acetyltransferase activity"/>
    <property type="evidence" value="ECO:0007669"/>
    <property type="project" value="UniProtKB-EC"/>
</dbReference>
<gene>
    <name evidence="8" type="ORF">STAS_08493</name>
</gene>
<name>A0A5A7PIA2_STRAF</name>
<dbReference type="FunFam" id="2.160.10.10:FF:000002">
    <property type="entry name" value="Serine acetyltransferase"/>
    <property type="match status" value="1"/>
</dbReference>
<dbReference type="Pfam" id="PF00132">
    <property type="entry name" value="Hexapep"/>
    <property type="match status" value="1"/>
</dbReference>
<evidence type="ECO:0000256" key="5">
    <source>
        <dbReference type="ARBA" id="ARBA00022679"/>
    </source>
</evidence>
<dbReference type="InterPro" id="IPR001451">
    <property type="entry name" value="Hexapep"/>
</dbReference>
<evidence type="ECO:0000259" key="7">
    <source>
        <dbReference type="SMART" id="SM00971"/>
    </source>
</evidence>
<proteinExistence type="inferred from homology"/>
<evidence type="ECO:0000256" key="2">
    <source>
        <dbReference type="ARBA" id="ARBA00007274"/>
    </source>
</evidence>
<keyword evidence="4" id="KW-0028">Amino-acid biosynthesis</keyword>
<dbReference type="NCBIfam" id="TIGR01172">
    <property type="entry name" value="cysE"/>
    <property type="match status" value="1"/>
</dbReference>
<dbReference type="SUPFAM" id="SSF51161">
    <property type="entry name" value="Trimeric LpxA-like enzymes"/>
    <property type="match status" value="1"/>
</dbReference>
<comment type="similarity">
    <text evidence="2">Belongs to the transferase hexapeptide repeat family.</text>
</comment>
<organism evidence="8 9">
    <name type="scientific">Striga asiatica</name>
    <name type="common">Asiatic witchweed</name>
    <name type="synonym">Buchnera asiatica</name>
    <dbReference type="NCBI Taxonomy" id="4170"/>
    <lineage>
        <taxon>Eukaryota</taxon>
        <taxon>Viridiplantae</taxon>
        <taxon>Streptophyta</taxon>
        <taxon>Embryophyta</taxon>
        <taxon>Tracheophyta</taxon>
        <taxon>Spermatophyta</taxon>
        <taxon>Magnoliopsida</taxon>
        <taxon>eudicotyledons</taxon>
        <taxon>Gunneridae</taxon>
        <taxon>Pentapetalae</taxon>
        <taxon>asterids</taxon>
        <taxon>lamiids</taxon>
        <taxon>Lamiales</taxon>
        <taxon>Orobanchaceae</taxon>
        <taxon>Buchnereae</taxon>
        <taxon>Striga</taxon>
    </lineage>
</organism>
<dbReference type="InterPro" id="IPR010493">
    <property type="entry name" value="Ser_AcTrfase_N"/>
</dbReference>
<dbReference type="Gene3D" id="2.160.10.10">
    <property type="entry name" value="Hexapeptide repeat proteins"/>
    <property type="match status" value="1"/>
</dbReference>
<dbReference type="GO" id="GO:0006535">
    <property type="term" value="P:cysteine biosynthetic process from serine"/>
    <property type="evidence" value="ECO:0007669"/>
    <property type="project" value="InterPro"/>
</dbReference>
<dbReference type="InterPro" id="IPR005881">
    <property type="entry name" value="Ser_O-AcTrfase"/>
</dbReference>
<sequence>MPTDLPILTTRPAPPHPVQGFNHQSASTMATCVQSPPTQTQGFKCRLSNFRRTNAPQTLDEEQIHDLWLRMQDEARSDIDQEPILSDFYFTSILSHESMESALANYLSTKLSDSSLPSTSLCDLILGVLTENQEIMRAVATDLTAVKERDPACISYVHCFLNFKGFLAIQSHRIAHSLWSKGRTILALLIQNRVSEVFAVDIHPGARIGAGILLDHATGVVIGETAVIGNNVSILHNVTLGGTGKVSGDRHPKIGDGVLIGAGTCVLGNVRIGEGAKIGACSVVLKGVPARTTAVGNPARLIGGKENPVRLNRMPSLTMDQTSHIMECPTVTVEVERLNIVTVILRKVSWPAGVGRDLDSRGDRSPVDSHKGRRWRIAHGCRRRSVHVCGCSIVAMADLVGGGAVAGCGGGDGTDDGGLVSAVGIQRLQMVLSDGVRSVVHPAGDDWVSGVCCEAVCVRSEK</sequence>
<dbReference type="NCBIfam" id="NF041874">
    <property type="entry name" value="EPS_EpsC"/>
    <property type="match status" value="1"/>
</dbReference>
<dbReference type="InterPro" id="IPR018357">
    <property type="entry name" value="Hexapep_transf_CS"/>
</dbReference>
<keyword evidence="5 8" id="KW-0808">Transferase</keyword>
<feature type="domain" description="Serine acetyltransferase N-terminal" evidence="7">
    <location>
        <begin position="67"/>
        <end position="171"/>
    </location>
</feature>
<dbReference type="Pfam" id="PF06426">
    <property type="entry name" value="SATase_N"/>
    <property type="match status" value="1"/>
</dbReference>
<dbReference type="CDD" id="cd03354">
    <property type="entry name" value="LbH_SAT"/>
    <property type="match status" value="1"/>
</dbReference>
<dbReference type="PROSITE" id="PS00101">
    <property type="entry name" value="HEXAPEP_TRANSFERASES"/>
    <property type="match status" value="1"/>
</dbReference>
<dbReference type="Gene3D" id="1.10.3130.10">
    <property type="entry name" value="serine acetyltransferase, domain 1"/>
    <property type="match status" value="1"/>
</dbReference>
<evidence type="ECO:0000256" key="1">
    <source>
        <dbReference type="ARBA" id="ARBA00004876"/>
    </source>
</evidence>
<dbReference type="AlphaFoldDB" id="A0A5A7PIA2"/>
<dbReference type="UniPathway" id="UPA00136">
    <property type="reaction ID" value="UER00199"/>
</dbReference>
<dbReference type="OrthoDB" id="25818at2759"/>
<protein>
    <recommendedName>
        <fullName evidence="3">serine O-acetyltransferase</fullName>
        <ecNumber evidence="3">2.3.1.30</ecNumber>
    </recommendedName>
</protein>
<dbReference type="SMART" id="SM00971">
    <property type="entry name" value="SATase_N"/>
    <property type="match status" value="1"/>
</dbReference>
<evidence type="ECO:0000256" key="4">
    <source>
        <dbReference type="ARBA" id="ARBA00022605"/>
    </source>
</evidence>
<evidence type="ECO:0000256" key="6">
    <source>
        <dbReference type="ARBA" id="ARBA00023315"/>
    </source>
</evidence>
<reference evidence="9" key="1">
    <citation type="journal article" date="2019" name="Curr. Biol.">
        <title>Genome Sequence of Striga asiatica Provides Insight into the Evolution of Plant Parasitism.</title>
        <authorList>
            <person name="Yoshida S."/>
            <person name="Kim S."/>
            <person name="Wafula E.K."/>
            <person name="Tanskanen J."/>
            <person name="Kim Y.M."/>
            <person name="Honaas L."/>
            <person name="Yang Z."/>
            <person name="Spallek T."/>
            <person name="Conn C.E."/>
            <person name="Ichihashi Y."/>
            <person name="Cheong K."/>
            <person name="Cui S."/>
            <person name="Der J.P."/>
            <person name="Gundlach H."/>
            <person name="Jiao Y."/>
            <person name="Hori C."/>
            <person name="Ishida J.K."/>
            <person name="Kasahara H."/>
            <person name="Kiba T."/>
            <person name="Kim M.S."/>
            <person name="Koo N."/>
            <person name="Laohavisit A."/>
            <person name="Lee Y.H."/>
            <person name="Lumba S."/>
            <person name="McCourt P."/>
            <person name="Mortimer J.C."/>
            <person name="Mutuku J.M."/>
            <person name="Nomura T."/>
            <person name="Sasaki-Sekimoto Y."/>
            <person name="Seto Y."/>
            <person name="Wang Y."/>
            <person name="Wakatake T."/>
            <person name="Sakakibara H."/>
            <person name="Demura T."/>
            <person name="Yamaguchi S."/>
            <person name="Yoneyama K."/>
            <person name="Manabe R.I."/>
            <person name="Nelson D.C."/>
            <person name="Schulman A.H."/>
            <person name="Timko M.P."/>
            <person name="dePamphilis C.W."/>
            <person name="Choi D."/>
            <person name="Shirasu K."/>
        </authorList>
    </citation>
    <scope>NUCLEOTIDE SEQUENCE [LARGE SCALE GENOMIC DNA]</scope>
    <source>
        <strain evidence="9">cv. UVA1</strain>
    </source>
</reference>
<dbReference type="Proteomes" id="UP000325081">
    <property type="component" value="Unassembled WGS sequence"/>
</dbReference>
<dbReference type="InterPro" id="IPR042122">
    <property type="entry name" value="Ser_AcTrfase_N_sf"/>
</dbReference>